<evidence type="ECO:0000256" key="7">
    <source>
        <dbReference type="ARBA" id="ARBA00023136"/>
    </source>
</evidence>
<keyword evidence="6 9" id="KW-1133">Transmembrane helix</keyword>
<feature type="transmembrane region" description="Helical" evidence="9">
    <location>
        <begin position="684"/>
        <end position="706"/>
    </location>
</feature>
<evidence type="ECO:0000256" key="4">
    <source>
        <dbReference type="ARBA" id="ARBA00022741"/>
    </source>
</evidence>
<dbReference type="Gene3D" id="3.40.50.300">
    <property type="entry name" value="P-loop containing nucleotide triphosphate hydrolases"/>
    <property type="match status" value="1"/>
</dbReference>
<reference evidence="11 12" key="1">
    <citation type="journal article" date="2023" name="Microbiol. Resour. Announc.">
        <title>Complete Genome Sequence of Imperialibacter roseus strain P4T.</title>
        <authorList>
            <person name="Tizabi D.R."/>
            <person name="Bachvaroff T."/>
            <person name="Hill R.T."/>
        </authorList>
    </citation>
    <scope>NUCLEOTIDE SEQUENCE [LARGE SCALE GENOMIC DNA]</scope>
    <source>
        <strain evidence="11 12">P4T</strain>
    </source>
</reference>
<dbReference type="GO" id="GO:0005524">
    <property type="term" value="F:ATP binding"/>
    <property type="evidence" value="ECO:0007669"/>
    <property type="project" value="UniProtKB-KW"/>
</dbReference>
<keyword evidence="4" id="KW-0547">Nucleotide-binding</keyword>
<organism evidence="11 12">
    <name type="scientific">Imperialibacter roseus</name>
    <dbReference type="NCBI Taxonomy" id="1324217"/>
    <lineage>
        <taxon>Bacteria</taxon>
        <taxon>Pseudomonadati</taxon>
        <taxon>Bacteroidota</taxon>
        <taxon>Cytophagia</taxon>
        <taxon>Cytophagales</taxon>
        <taxon>Flammeovirgaceae</taxon>
        <taxon>Imperialibacter</taxon>
    </lineage>
</organism>
<dbReference type="Proteomes" id="UP001302349">
    <property type="component" value="Chromosome"/>
</dbReference>
<dbReference type="Pfam" id="PF00005">
    <property type="entry name" value="ABC_tran"/>
    <property type="match status" value="1"/>
</dbReference>
<dbReference type="EMBL" id="CP136051">
    <property type="protein sequence ID" value="WOK07162.1"/>
    <property type="molecule type" value="Genomic_DNA"/>
</dbReference>
<dbReference type="InterPro" id="IPR003593">
    <property type="entry name" value="AAA+_ATPase"/>
</dbReference>
<evidence type="ECO:0000256" key="5">
    <source>
        <dbReference type="ARBA" id="ARBA00022840"/>
    </source>
</evidence>
<keyword evidence="2" id="KW-0813">Transport</keyword>
<dbReference type="PANTHER" id="PTHR48041:SF139">
    <property type="entry name" value="PROTEIN SCARLET"/>
    <property type="match status" value="1"/>
</dbReference>
<dbReference type="InterPro" id="IPR017871">
    <property type="entry name" value="ABC_transporter-like_CS"/>
</dbReference>
<feature type="transmembrane region" description="Helical" evidence="9">
    <location>
        <begin position="712"/>
        <end position="733"/>
    </location>
</feature>
<evidence type="ECO:0000256" key="1">
    <source>
        <dbReference type="ARBA" id="ARBA00004141"/>
    </source>
</evidence>
<dbReference type="Gene3D" id="1.10.3680.10">
    <property type="entry name" value="TerB-like"/>
    <property type="match status" value="1"/>
</dbReference>
<accession>A0ABZ0IU78</accession>
<dbReference type="Pfam" id="PF01061">
    <property type="entry name" value="ABC2_membrane"/>
    <property type="match status" value="1"/>
</dbReference>
<dbReference type="SUPFAM" id="SSF52540">
    <property type="entry name" value="P-loop containing nucleoside triphosphate hydrolases"/>
    <property type="match status" value="1"/>
</dbReference>
<gene>
    <name evidence="11" type="ORF">RT717_00820</name>
</gene>
<evidence type="ECO:0000313" key="12">
    <source>
        <dbReference type="Proteomes" id="UP001302349"/>
    </source>
</evidence>
<evidence type="ECO:0000256" key="6">
    <source>
        <dbReference type="ARBA" id="ARBA00022989"/>
    </source>
</evidence>
<keyword evidence="5 11" id="KW-0067">ATP-binding</keyword>
<keyword evidence="8" id="KW-0175">Coiled coil</keyword>
<evidence type="ECO:0000256" key="8">
    <source>
        <dbReference type="SAM" id="Coils"/>
    </source>
</evidence>
<keyword evidence="3 9" id="KW-0812">Transmembrane</keyword>
<evidence type="ECO:0000256" key="3">
    <source>
        <dbReference type="ARBA" id="ARBA00022692"/>
    </source>
</evidence>
<dbReference type="RefSeq" id="WP_317489848.1">
    <property type="nucleotide sequence ID" value="NZ_CP136051.1"/>
</dbReference>
<protein>
    <submittedName>
        <fullName evidence="11">ATP-binding cassette domain-containing protein</fullName>
    </submittedName>
</protein>
<dbReference type="SMART" id="SM00382">
    <property type="entry name" value="AAA"/>
    <property type="match status" value="1"/>
</dbReference>
<evidence type="ECO:0000259" key="10">
    <source>
        <dbReference type="PROSITE" id="PS50893"/>
    </source>
</evidence>
<dbReference type="InterPro" id="IPR050352">
    <property type="entry name" value="ABCG_transporters"/>
</dbReference>
<evidence type="ECO:0000256" key="2">
    <source>
        <dbReference type="ARBA" id="ARBA00022448"/>
    </source>
</evidence>
<proteinExistence type="predicted"/>
<keyword evidence="7 9" id="KW-0472">Membrane</keyword>
<dbReference type="InterPro" id="IPR027417">
    <property type="entry name" value="P-loop_NTPase"/>
</dbReference>
<name>A0ABZ0IU78_9BACT</name>
<feature type="transmembrane region" description="Helical" evidence="9">
    <location>
        <begin position="993"/>
        <end position="1011"/>
    </location>
</feature>
<feature type="domain" description="ABC transporter" evidence="10">
    <location>
        <begin position="269"/>
        <end position="507"/>
    </location>
</feature>
<dbReference type="InterPro" id="IPR029024">
    <property type="entry name" value="TerB-like"/>
</dbReference>
<evidence type="ECO:0000256" key="9">
    <source>
        <dbReference type="SAM" id="Phobius"/>
    </source>
</evidence>
<feature type="coiled-coil region" evidence="8">
    <location>
        <begin position="836"/>
        <end position="863"/>
    </location>
</feature>
<feature type="transmembrane region" description="Helical" evidence="9">
    <location>
        <begin position="639"/>
        <end position="660"/>
    </location>
</feature>
<dbReference type="SUPFAM" id="SSF158682">
    <property type="entry name" value="TerB-like"/>
    <property type="match status" value="1"/>
</dbReference>
<dbReference type="InterPro" id="IPR013525">
    <property type="entry name" value="ABC2_TM"/>
</dbReference>
<keyword evidence="12" id="KW-1185">Reference proteome</keyword>
<dbReference type="PROSITE" id="PS00211">
    <property type="entry name" value="ABC_TRANSPORTER_1"/>
    <property type="match status" value="1"/>
</dbReference>
<dbReference type="PANTHER" id="PTHR48041">
    <property type="entry name" value="ABC TRANSPORTER G FAMILY MEMBER 28"/>
    <property type="match status" value="1"/>
</dbReference>
<dbReference type="InterPro" id="IPR003439">
    <property type="entry name" value="ABC_transporter-like_ATP-bd"/>
</dbReference>
<comment type="subcellular location">
    <subcellularLocation>
        <location evidence="1">Membrane</location>
        <topology evidence="1">Multi-pass membrane protein</topology>
    </subcellularLocation>
</comment>
<evidence type="ECO:0000313" key="11">
    <source>
        <dbReference type="EMBL" id="WOK07162.1"/>
    </source>
</evidence>
<sequence>MTESIVNALMHLFAIIESVKEDDQFDSVQLVIKPYLNRSLNNEELTQAYLDLYNNYLSFHRSQPRTGDEEALLATDVESILQVTKICNQLNQELLQHERIIVFLQLLELIFADGKVTDREEQFVMLVGMNFSIPSKEVNDIKAFVLNKDGKGMDTQRGLVIDNRATEWSDDIAWMMKKKKVAGATEFHHMRVENMFGKILVLHIASINTFFFRYDGPLNLYVESNKIVKSKSYQLKPGSIIKGKTIKPIYETEITKKFLEDHKRGHIVLTGRNLTFQFKNSDNGIHPFNFSEESGTLVGVMGGSGVGKSTLLNLLNGKIEPTEGRVTLNGFSMENAARYGMIGFVPQDDLLFEELTVYQNLFFNAQMCFSEFSKEQLEETVDKVLHELDLYEIRDLRVGDPLNKSISGGQRKRLNIALELLREPALLYVDEPTSGLSSMDSEKVMWLLKDLTRKGKLVIVIIHQPSSDIYKLFDKLWMLDRGGYPIYNGNPIDAVVYFKSESTQVNATESECPHCGNVIPEQILQIVETKTIDDDGRPTAERKIKPSDWFHKYKEKIEPFVPQLRHDTSIPKSNFRLPSSLKQFLIYSKRNVLSKVANKQYILINLLEAPVLAFILGYFSKYSSGLEYNLAENKNLPVYLFMAVVVSLFIGMSVSAEEIFKDRKIIERESFLNLSRFSYINSKVSFLFTLSAFQMLTFVVIGNFILEIHGLSLYYWLLLFSTACFANLVGLTISSAFNSVITIYILIPFILVPQLLLGGAMIKFDDLHKSLTNRVYVPFIGDVMASRWAYEAIAVAQFKENAYEKHFFEAEKKISAASFNISFKIPELEVITNSLMQDENKESESFEARLDILRNELDRLGKKAEMQPFTFANNLTPKSFTQNIGKNVLSYLESLTRAFTVKMEDAANEQEGIYNGLSRRIGKDEILVLKKSSFNEALSDILLNRNEIKVLYYGADQLIQKKDPVLMEPESNLGRAHFYAPVKIFLGYRIDTFWFNLMVLWCMTGLLYVLLVKDFFGRAMKGVWRTRLRKE</sequence>
<dbReference type="PROSITE" id="PS50893">
    <property type="entry name" value="ABC_TRANSPORTER_2"/>
    <property type="match status" value="1"/>
</dbReference>
<feature type="transmembrane region" description="Helical" evidence="9">
    <location>
        <begin position="740"/>
        <end position="762"/>
    </location>
</feature>